<feature type="compositionally biased region" description="Low complexity" evidence="1">
    <location>
        <begin position="65"/>
        <end position="82"/>
    </location>
</feature>
<keyword evidence="3" id="KW-1185">Reference proteome</keyword>
<comment type="caution">
    <text evidence="2">The sequence shown here is derived from an EMBL/GenBank/DDBJ whole genome shotgun (WGS) entry which is preliminary data.</text>
</comment>
<name>A0A3R7M6B9_9TRYP</name>
<feature type="region of interest" description="Disordered" evidence="1">
    <location>
        <begin position="62"/>
        <end position="112"/>
    </location>
</feature>
<proteinExistence type="predicted"/>
<evidence type="ECO:0000313" key="2">
    <source>
        <dbReference type="EMBL" id="RNE96978.1"/>
    </source>
</evidence>
<dbReference type="AlphaFoldDB" id="A0A3R7M6B9"/>
<dbReference type="RefSeq" id="XP_029223487.1">
    <property type="nucleotide sequence ID" value="XM_029376396.1"/>
</dbReference>
<feature type="compositionally biased region" description="Basic and acidic residues" evidence="1">
    <location>
        <begin position="83"/>
        <end position="92"/>
    </location>
</feature>
<protein>
    <submittedName>
        <fullName evidence="2">Uncharacterized protein</fullName>
    </submittedName>
</protein>
<evidence type="ECO:0000313" key="3">
    <source>
        <dbReference type="Proteomes" id="UP000284403"/>
    </source>
</evidence>
<dbReference type="Proteomes" id="UP000284403">
    <property type="component" value="Unassembled WGS sequence"/>
</dbReference>
<organism evidence="2 3">
    <name type="scientific">Trypanosoma conorhini</name>
    <dbReference type="NCBI Taxonomy" id="83891"/>
    <lineage>
        <taxon>Eukaryota</taxon>
        <taxon>Discoba</taxon>
        <taxon>Euglenozoa</taxon>
        <taxon>Kinetoplastea</taxon>
        <taxon>Metakinetoplastina</taxon>
        <taxon>Trypanosomatida</taxon>
        <taxon>Trypanosomatidae</taxon>
        <taxon>Trypanosoma</taxon>
    </lineage>
</organism>
<gene>
    <name evidence="2" type="ORF">Tco025E_09584</name>
</gene>
<sequence length="112" mass="11594">MGGRPASRRAAKTRGPRTMRRLARQQIAPSFFADPAGGAAGRRQIGLRMGAVLGSIRAQARGTYAPPAAASNESSASGSSSGKEQRPARDAGKTAGWIAGNPRAFGRRIAHP</sequence>
<accession>A0A3R7M6B9</accession>
<evidence type="ECO:0000256" key="1">
    <source>
        <dbReference type="SAM" id="MobiDB-lite"/>
    </source>
</evidence>
<reference evidence="2 3" key="1">
    <citation type="journal article" date="2018" name="BMC Genomics">
        <title>Genomic comparison of Trypanosoma conorhini and Trypanosoma rangeli to Trypanosoma cruzi strains of high and low virulence.</title>
        <authorList>
            <person name="Bradwell K.R."/>
            <person name="Koparde V.N."/>
            <person name="Matveyev A.V."/>
            <person name="Serrano M.G."/>
            <person name="Alves J.M."/>
            <person name="Parikh H."/>
            <person name="Huang B."/>
            <person name="Lee V."/>
            <person name="Espinosa-Alvarez O."/>
            <person name="Ortiz P.A."/>
            <person name="Costa-Martins A.G."/>
            <person name="Teixeira M.M."/>
            <person name="Buck G.A."/>
        </authorList>
    </citation>
    <scope>NUCLEOTIDE SEQUENCE [LARGE SCALE GENOMIC DNA]</scope>
    <source>
        <strain evidence="2 3">025E</strain>
    </source>
</reference>
<feature type="region of interest" description="Disordered" evidence="1">
    <location>
        <begin position="1"/>
        <end position="21"/>
    </location>
</feature>
<dbReference type="GeneID" id="40323195"/>
<dbReference type="EMBL" id="MKKU01001191">
    <property type="protein sequence ID" value="RNE96978.1"/>
    <property type="molecule type" value="Genomic_DNA"/>
</dbReference>